<dbReference type="Proteomes" id="UP001576774">
    <property type="component" value="Unassembled WGS sequence"/>
</dbReference>
<name>A0ABV4X7I7_9CYAN</name>
<accession>A0ABV4X7I7</accession>
<comment type="caution">
    <text evidence="1">The sequence shown here is derived from an EMBL/GenBank/DDBJ whole genome shotgun (WGS) entry which is preliminary data.</text>
</comment>
<proteinExistence type="predicted"/>
<dbReference type="RefSeq" id="WP_413271785.1">
    <property type="nucleotide sequence ID" value="NZ_JBHFNQ010000136.1"/>
</dbReference>
<protein>
    <submittedName>
        <fullName evidence="1">Uncharacterized protein</fullName>
    </submittedName>
</protein>
<gene>
    <name evidence="1" type="ORF">ACE1CC_17890</name>
</gene>
<sequence length="133" mass="15735">MEKLTIVLSFAFFLLIPLTSPRENKALANQSFLMTQATNNDSEKVMDLVWRLPEVQQKAAEIRRLSNGKIRVKLMIESTPTKTEPFYTVRLFEDHPDRIVTLYWFRVNMPEERITVQDEITGEYVSLEQWRKK</sequence>
<evidence type="ECO:0000313" key="1">
    <source>
        <dbReference type="EMBL" id="MFB2878725.1"/>
    </source>
</evidence>
<dbReference type="EMBL" id="JBHFNQ010000136">
    <property type="protein sequence ID" value="MFB2878725.1"/>
    <property type="molecule type" value="Genomic_DNA"/>
</dbReference>
<evidence type="ECO:0000313" key="2">
    <source>
        <dbReference type="Proteomes" id="UP001576774"/>
    </source>
</evidence>
<keyword evidence="2" id="KW-1185">Reference proteome</keyword>
<reference evidence="1 2" key="1">
    <citation type="submission" date="2024-09" db="EMBL/GenBank/DDBJ databases">
        <title>Floridaenema gen nov. (Aerosakkonemataceae, Aerosakkonematales ord. nov., Cyanobacteria) from benthic tropical and subtropical fresh waters, with the description of four new species.</title>
        <authorList>
            <person name="Moretto J.A."/>
            <person name="Berthold D.E."/>
            <person name="Lefler F.W."/>
            <person name="Huang I.-S."/>
            <person name="Laughinghouse H. IV."/>
        </authorList>
    </citation>
    <scope>NUCLEOTIDE SEQUENCE [LARGE SCALE GENOMIC DNA]</scope>
    <source>
        <strain evidence="1 2">BLCC-F46</strain>
    </source>
</reference>
<organism evidence="1 2">
    <name type="scientific">Floridaenema aerugineum BLCC-F46</name>
    <dbReference type="NCBI Taxonomy" id="3153654"/>
    <lineage>
        <taxon>Bacteria</taxon>
        <taxon>Bacillati</taxon>
        <taxon>Cyanobacteriota</taxon>
        <taxon>Cyanophyceae</taxon>
        <taxon>Oscillatoriophycideae</taxon>
        <taxon>Aerosakkonematales</taxon>
        <taxon>Aerosakkonemataceae</taxon>
        <taxon>Floridanema</taxon>
        <taxon>Floridanema aerugineum</taxon>
    </lineage>
</organism>